<organism evidence="1 2">
    <name type="scientific">Cladobotryum mycophilum</name>
    <dbReference type="NCBI Taxonomy" id="491253"/>
    <lineage>
        <taxon>Eukaryota</taxon>
        <taxon>Fungi</taxon>
        <taxon>Dikarya</taxon>
        <taxon>Ascomycota</taxon>
        <taxon>Pezizomycotina</taxon>
        <taxon>Sordariomycetes</taxon>
        <taxon>Hypocreomycetidae</taxon>
        <taxon>Hypocreales</taxon>
        <taxon>Hypocreaceae</taxon>
        <taxon>Cladobotryum</taxon>
    </lineage>
</organism>
<reference evidence="1 2" key="1">
    <citation type="submission" date="2024-01" db="EMBL/GenBank/DDBJ databases">
        <title>Complete genome of Cladobotryum mycophilum ATHUM6906.</title>
        <authorList>
            <person name="Christinaki A.C."/>
            <person name="Myridakis A.I."/>
            <person name="Kouvelis V.N."/>
        </authorList>
    </citation>
    <scope>NUCLEOTIDE SEQUENCE [LARGE SCALE GENOMIC DNA]</scope>
    <source>
        <strain evidence="1 2">ATHUM6906</strain>
    </source>
</reference>
<gene>
    <name evidence="1" type="ORF">PT974_09965</name>
</gene>
<evidence type="ECO:0000313" key="2">
    <source>
        <dbReference type="Proteomes" id="UP001338125"/>
    </source>
</evidence>
<keyword evidence="2" id="KW-1185">Reference proteome</keyword>
<dbReference type="SUPFAM" id="SSF52540">
    <property type="entry name" value="P-loop containing nucleoside triphosphate hydrolases"/>
    <property type="match status" value="1"/>
</dbReference>
<dbReference type="Gene3D" id="3.40.50.300">
    <property type="entry name" value="P-loop containing nucleotide triphosphate hydrolases"/>
    <property type="match status" value="1"/>
</dbReference>
<proteinExistence type="predicted"/>
<evidence type="ECO:0008006" key="3">
    <source>
        <dbReference type="Google" id="ProtNLM"/>
    </source>
</evidence>
<accession>A0ABR0S8I7</accession>
<evidence type="ECO:0000313" key="1">
    <source>
        <dbReference type="EMBL" id="KAK5988482.1"/>
    </source>
</evidence>
<dbReference type="EMBL" id="JAVFKD010000015">
    <property type="protein sequence ID" value="KAK5988482.1"/>
    <property type="molecule type" value="Genomic_DNA"/>
</dbReference>
<name>A0ABR0S8I7_9HYPO</name>
<protein>
    <recommendedName>
        <fullName evidence="3">DNA2/NAM7 helicase helicase domain-containing protein</fullName>
    </recommendedName>
</protein>
<dbReference type="InterPro" id="IPR027417">
    <property type="entry name" value="P-loop_NTPase"/>
</dbReference>
<comment type="caution">
    <text evidence="1">The sequence shown here is derived from an EMBL/GenBank/DDBJ whole genome shotgun (WGS) entry which is preliminary data.</text>
</comment>
<dbReference type="Proteomes" id="UP001338125">
    <property type="component" value="Unassembled WGS sequence"/>
</dbReference>
<sequence>MAAQVYRRMVVHQNFLRIDDERFVDALIEEALPEDRVSFRKYLSARPFGLGAISAGPGFGKTSSLSIGTLGMLQTFGKMYGSGPTHVAVDNFAVRIAKHDRNVVERYNKDKPAGSFSSRAHCKIIVRGYKFDDEVGAFMNLLRDPHLEPRHAAPKGLWRGQSKWQPNLSLVSWLLVLLRCPAFPELHDDASPVLRVMQAQIDGNDRWKSLRDVATRTITWEEYEKGGIVDERDVKISLAKILEVADMVCTTPALSTKGPYDEWKNQRAKAVALDEAGNLNRADLYTVWGNTLLPCLIAGDDDQIPPPS</sequence>